<dbReference type="GO" id="GO:0016020">
    <property type="term" value="C:membrane"/>
    <property type="evidence" value="ECO:0007669"/>
    <property type="project" value="InterPro"/>
</dbReference>
<gene>
    <name evidence="14" type="ORF">SeLEV6574_g01553</name>
    <name evidence="13" type="ORF">SeMB42_g03289</name>
</gene>
<dbReference type="Gene3D" id="1.20.5.110">
    <property type="match status" value="1"/>
</dbReference>
<dbReference type="GO" id="GO:0005737">
    <property type="term" value="C:cytoplasm"/>
    <property type="evidence" value="ECO:0007669"/>
    <property type="project" value="UniProtKB-ARBA"/>
</dbReference>
<protein>
    <recommendedName>
        <fullName evidence="7">Synaptobrevin homolog YKT6</fullName>
    </recommendedName>
</protein>
<dbReference type="PRINTS" id="PR00219">
    <property type="entry name" value="SYNAPTOBREVN"/>
</dbReference>
<dbReference type="GO" id="GO:0012505">
    <property type="term" value="C:endomembrane system"/>
    <property type="evidence" value="ECO:0007669"/>
    <property type="project" value="UniProtKB-SubCell"/>
</dbReference>
<keyword evidence="15" id="KW-1185">Reference proteome</keyword>
<feature type="domain" description="Longin" evidence="11">
    <location>
        <begin position="7"/>
        <end position="111"/>
    </location>
</feature>
<keyword evidence="3 10" id="KW-0812">Transmembrane</keyword>
<proteinExistence type="inferred from homology"/>
<evidence type="ECO:0000313" key="16">
    <source>
        <dbReference type="Proteomes" id="UP000320475"/>
    </source>
</evidence>
<dbReference type="PROSITE" id="PS50859">
    <property type="entry name" value="LONGIN"/>
    <property type="match status" value="1"/>
</dbReference>
<dbReference type="InterPro" id="IPR011012">
    <property type="entry name" value="Longin-like_dom_sf"/>
</dbReference>
<dbReference type="InterPro" id="IPR051097">
    <property type="entry name" value="Synaptobrevin-like_transport"/>
</dbReference>
<dbReference type="FunFam" id="3.30.450.50:FF:000015">
    <property type="entry name" value="Synaptobrevin 2 isoform 1"/>
    <property type="match status" value="1"/>
</dbReference>
<dbReference type="Pfam" id="PF00957">
    <property type="entry name" value="Synaptobrevin"/>
    <property type="match status" value="1"/>
</dbReference>
<organism evidence="13 15">
    <name type="scientific">Synchytrium endobioticum</name>
    <dbReference type="NCBI Taxonomy" id="286115"/>
    <lineage>
        <taxon>Eukaryota</taxon>
        <taxon>Fungi</taxon>
        <taxon>Fungi incertae sedis</taxon>
        <taxon>Chytridiomycota</taxon>
        <taxon>Chytridiomycota incertae sedis</taxon>
        <taxon>Chytridiomycetes</taxon>
        <taxon>Synchytriales</taxon>
        <taxon>Synchytriaceae</taxon>
        <taxon>Synchytrium</taxon>
    </lineage>
</organism>
<sequence length="582" mass="66670">MPIIYSVVARGPVILAEASTQTGNYVQVVNHILEKVEEGSNNKMTFVYDRYLFHYLHRDNVIYLCLADDTFGRRIPFAFLDEIAKRFEAAYSPERAQSTIAYGLNEFSKTIQQQMEYYSNPSADKIRQVQGEIDVVKDVMVSNIEKVLERGERIDILVDKTDSLNQASFAFKKRSTALRRQMWWKNTRLMIILGIVLAVMLYMIVEAFKMLAQSTGWLAEEDDDAEYSQYVEERALEGPIQATTDDASDYYPSDDEDEISSLPRNRLTLDTNVFDARANPHIQEMQARFGNLVECFVATMSKYNTDKGRWVQKGPVVISVMVVFPARITASYMYGTKSLALNLRVFPILDYIMNVNRLRVLFSTFGVNAINTTATQVFETTIGDFYPSMAGDATKIKYCQSDIIPIQEERGSPICFKFKNCTFATRFVNDVNACCHSERQRLEEERRRSFLDPQRVHSCHSSAVSTTQRVELNCPYRNYADWIDTFVANGWMYFPLEDDIKGTFYNNLCTICQFCRVIFTGWIDRVDVPLKHRELAISSGRVCPFGVPDSPVWNGRVSSFSDSPVWNGRVSSFSDSANICFR</sequence>
<dbReference type="GO" id="GO:0016192">
    <property type="term" value="P:vesicle-mediated transport"/>
    <property type="evidence" value="ECO:0007669"/>
    <property type="project" value="InterPro"/>
</dbReference>
<dbReference type="InterPro" id="IPR042855">
    <property type="entry name" value="V_SNARE_CC"/>
</dbReference>
<evidence type="ECO:0000256" key="3">
    <source>
        <dbReference type="ARBA" id="ARBA00022692"/>
    </source>
</evidence>
<dbReference type="InterPro" id="IPR001388">
    <property type="entry name" value="Synaptobrevin-like"/>
</dbReference>
<accession>A0A507D803</accession>
<evidence type="ECO:0000256" key="7">
    <source>
        <dbReference type="ARBA" id="ARBA00026133"/>
    </source>
</evidence>
<evidence type="ECO:0000256" key="9">
    <source>
        <dbReference type="PROSITE-ProRule" id="PRU00290"/>
    </source>
</evidence>
<feature type="transmembrane region" description="Helical" evidence="10">
    <location>
        <begin position="189"/>
        <end position="205"/>
    </location>
</feature>
<keyword evidence="6 10" id="KW-0472">Membrane</keyword>
<evidence type="ECO:0000256" key="4">
    <source>
        <dbReference type="ARBA" id="ARBA00022927"/>
    </source>
</evidence>
<evidence type="ECO:0000256" key="10">
    <source>
        <dbReference type="SAM" id="Phobius"/>
    </source>
</evidence>
<dbReference type="PROSITE" id="PS50143">
    <property type="entry name" value="BIR_REPEAT_2"/>
    <property type="match status" value="1"/>
</dbReference>
<feature type="domain" description="V-SNARE coiled-coil homology" evidence="12">
    <location>
        <begin position="125"/>
        <end position="185"/>
    </location>
</feature>
<evidence type="ECO:0000313" key="13">
    <source>
        <dbReference type="EMBL" id="TPX47475.1"/>
    </source>
</evidence>
<evidence type="ECO:0000256" key="1">
    <source>
        <dbReference type="ARBA" id="ARBA00008025"/>
    </source>
</evidence>
<comment type="caution">
    <text evidence="13">The sequence shown here is derived from an EMBL/GenBank/DDBJ whole genome shotgun (WGS) entry which is preliminary data.</text>
</comment>
<keyword evidence="5 10" id="KW-1133">Transmembrane helix</keyword>
<comment type="subcellular location">
    <subcellularLocation>
        <location evidence="8">Endomembrane system</location>
        <topology evidence="8">Single-pass type IV membrane protein</topology>
    </subcellularLocation>
</comment>
<dbReference type="SUPFAM" id="SSF58038">
    <property type="entry name" value="SNARE fusion complex"/>
    <property type="match status" value="1"/>
</dbReference>
<evidence type="ECO:0000256" key="5">
    <source>
        <dbReference type="ARBA" id="ARBA00022989"/>
    </source>
</evidence>
<evidence type="ECO:0000313" key="15">
    <source>
        <dbReference type="Proteomes" id="UP000317494"/>
    </source>
</evidence>
<dbReference type="STRING" id="286115.A0A507D803"/>
<dbReference type="PROSITE" id="PS50892">
    <property type="entry name" value="V_SNARE"/>
    <property type="match status" value="1"/>
</dbReference>
<dbReference type="CDD" id="cd14824">
    <property type="entry name" value="Longin"/>
    <property type="match status" value="1"/>
</dbReference>
<dbReference type="InterPro" id="IPR010908">
    <property type="entry name" value="Longin_dom"/>
</dbReference>
<evidence type="ECO:0000313" key="14">
    <source>
        <dbReference type="EMBL" id="TPX49296.1"/>
    </source>
</evidence>
<evidence type="ECO:0000259" key="11">
    <source>
        <dbReference type="PROSITE" id="PS50859"/>
    </source>
</evidence>
<keyword evidence="9" id="KW-0175">Coiled coil</keyword>
<dbReference type="VEuPathDB" id="FungiDB:SeMB42_g03289"/>
<dbReference type="PANTHER" id="PTHR21136:SF168">
    <property type="entry name" value="VESICLE-ASSOCIATED MEMBRANE PROTEIN 9"/>
    <property type="match status" value="1"/>
</dbReference>
<dbReference type="PROSITE" id="PS00417">
    <property type="entry name" value="SYNAPTOBREVIN"/>
    <property type="match status" value="1"/>
</dbReference>
<dbReference type="PANTHER" id="PTHR21136">
    <property type="entry name" value="SNARE PROTEINS"/>
    <property type="match status" value="1"/>
</dbReference>
<dbReference type="Pfam" id="PF13774">
    <property type="entry name" value="Longin"/>
    <property type="match status" value="1"/>
</dbReference>
<dbReference type="Proteomes" id="UP000320475">
    <property type="component" value="Unassembled WGS sequence"/>
</dbReference>
<dbReference type="Proteomes" id="UP000317494">
    <property type="component" value="Unassembled WGS sequence"/>
</dbReference>
<dbReference type="SUPFAM" id="SSF64356">
    <property type="entry name" value="SNARE-like"/>
    <property type="match status" value="1"/>
</dbReference>
<keyword evidence="2" id="KW-0813">Transport</keyword>
<dbReference type="InterPro" id="IPR001370">
    <property type="entry name" value="BIR_rpt"/>
</dbReference>
<dbReference type="EMBL" id="QEAM01000036">
    <property type="protein sequence ID" value="TPX49296.1"/>
    <property type="molecule type" value="Genomic_DNA"/>
</dbReference>
<dbReference type="CDD" id="cd15843">
    <property type="entry name" value="R-SNARE"/>
    <property type="match status" value="1"/>
</dbReference>
<name>A0A507D803_9FUNG</name>
<dbReference type="GO" id="GO:0015031">
    <property type="term" value="P:protein transport"/>
    <property type="evidence" value="ECO:0007669"/>
    <property type="project" value="UniProtKB-KW"/>
</dbReference>
<reference evidence="15 16" key="1">
    <citation type="journal article" date="2019" name="Sci. Rep.">
        <title>Comparative genomics of chytrid fungi reveal insights into the obligate biotrophic and pathogenic lifestyle of Synchytrium endobioticum.</title>
        <authorList>
            <person name="van de Vossenberg B.T.L.H."/>
            <person name="Warris S."/>
            <person name="Nguyen H.D.T."/>
            <person name="van Gent-Pelzer M.P.E."/>
            <person name="Joly D.L."/>
            <person name="van de Geest H.C."/>
            <person name="Bonants P.J.M."/>
            <person name="Smith D.S."/>
            <person name="Levesque C.A."/>
            <person name="van der Lee T.A.J."/>
        </authorList>
    </citation>
    <scope>NUCLEOTIDE SEQUENCE [LARGE SCALE GENOMIC DNA]</scope>
    <source>
        <strain evidence="14 16">LEV6574</strain>
        <strain evidence="13 15">MB42</strain>
    </source>
</reference>
<comment type="similarity">
    <text evidence="1">Belongs to the synaptobrevin family.</text>
</comment>
<keyword evidence="4" id="KW-0653">Protein transport</keyword>
<evidence type="ECO:0000256" key="2">
    <source>
        <dbReference type="ARBA" id="ARBA00022448"/>
    </source>
</evidence>
<dbReference type="FunFam" id="1.20.5.110:FF:000004">
    <property type="entry name" value="Vesicle-associated membrane protein 7"/>
    <property type="match status" value="1"/>
</dbReference>
<dbReference type="OrthoDB" id="248747at2759"/>
<dbReference type="EMBL" id="QEAN01000115">
    <property type="protein sequence ID" value="TPX47475.1"/>
    <property type="molecule type" value="Genomic_DNA"/>
</dbReference>
<dbReference type="Gene3D" id="3.30.450.50">
    <property type="entry name" value="Longin domain"/>
    <property type="match status" value="1"/>
</dbReference>
<dbReference type="AlphaFoldDB" id="A0A507D803"/>
<dbReference type="SMART" id="SM01270">
    <property type="entry name" value="Longin"/>
    <property type="match status" value="1"/>
</dbReference>
<evidence type="ECO:0000259" key="12">
    <source>
        <dbReference type="PROSITE" id="PS50892"/>
    </source>
</evidence>
<evidence type="ECO:0000256" key="6">
    <source>
        <dbReference type="ARBA" id="ARBA00023136"/>
    </source>
</evidence>
<evidence type="ECO:0000256" key="8">
    <source>
        <dbReference type="ARBA" id="ARBA00046280"/>
    </source>
</evidence>